<evidence type="ECO:0000313" key="1">
    <source>
        <dbReference type="EMBL" id="KAJ0103614.1"/>
    </source>
</evidence>
<sequence length="576" mass="63906">MDNSVASVATHSGREDTSKIFTAHHQPSKGGWAAAIFIIFVEMAERFAFYGLGGNLMNYLTNVRGEPNATAAKNVNTWSGVSALLPLFGAFIADSYLGRFKTILFSSGMILLVLSVSVIDDHKSVFFIALYILAIAEGGHKPCVQTFAADQFDDNNPEERAAKSSFFNWWFLGIVTGASAAIVENVGWAAGFGVLAGILAMALILFLVGFKKYRIDKKRTEGSPFTKVVQVIVAAARKWRLSETRGGRGVCYEDDDGKKLRQSRGRILERTNQLRFLEKAMIIDDVDCLSKQRNPWRLCSQNQVEQVKLVIRLIPIWISCIMFFAVQQQIHTFVTKQGGTVNRSIGSHLQIPPAALQSLVGIAILVTIPIYDRIFVPLAWKFTGLPSGITMLQRIGVGLFLSILNMSVAAIVEIKRLNIARENGLMDSPKATLPMSLWWLVPQYMICGISDAFATVGLQELFYDQMPEEMRSMGAAACISIVGVGNFINTAIISIVQDISSRNGGHKWIGNNLNRSHLDYFYWTMAGLSALNFCAYVWIAKAYVYKNVVEDEAKEDKELTNFYDLPTGEMKSQDHV</sequence>
<name>A0ACC1BXF4_9ROSI</name>
<evidence type="ECO:0000313" key="2">
    <source>
        <dbReference type="Proteomes" id="UP001164250"/>
    </source>
</evidence>
<proteinExistence type="predicted"/>
<reference evidence="2" key="1">
    <citation type="journal article" date="2023" name="G3 (Bethesda)">
        <title>Genome assembly and association tests identify interacting loci associated with vigor, precocity, and sex in interspecific pistachio rootstocks.</title>
        <authorList>
            <person name="Palmer W."/>
            <person name="Jacygrad E."/>
            <person name="Sagayaradj S."/>
            <person name="Cavanaugh K."/>
            <person name="Han R."/>
            <person name="Bertier L."/>
            <person name="Beede B."/>
            <person name="Kafkas S."/>
            <person name="Golino D."/>
            <person name="Preece J."/>
            <person name="Michelmore R."/>
        </authorList>
    </citation>
    <scope>NUCLEOTIDE SEQUENCE [LARGE SCALE GENOMIC DNA]</scope>
</reference>
<organism evidence="1 2">
    <name type="scientific">Pistacia atlantica</name>
    <dbReference type="NCBI Taxonomy" id="434234"/>
    <lineage>
        <taxon>Eukaryota</taxon>
        <taxon>Viridiplantae</taxon>
        <taxon>Streptophyta</taxon>
        <taxon>Embryophyta</taxon>
        <taxon>Tracheophyta</taxon>
        <taxon>Spermatophyta</taxon>
        <taxon>Magnoliopsida</taxon>
        <taxon>eudicotyledons</taxon>
        <taxon>Gunneridae</taxon>
        <taxon>Pentapetalae</taxon>
        <taxon>rosids</taxon>
        <taxon>malvids</taxon>
        <taxon>Sapindales</taxon>
        <taxon>Anacardiaceae</taxon>
        <taxon>Pistacia</taxon>
    </lineage>
</organism>
<accession>A0ACC1BXF4</accession>
<comment type="caution">
    <text evidence="1">The sequence shown here is derived from an EMBL/GenBank/DDBJ whole genome shotgun (WGS) entry which is preliminary data.</text>
</comment>
<keyword evidence="2" id="KW-1185">Reference proteome</keyword>
<dbReference type="EMBL" id="CM047899">
    <property type="protein sequence ID" value="KAJ0103614.1"/>
    <property type="molecule type" value="Genomic_DNA"/>
</dbReference>
<gene>
    <name evidence="1" type="ORF">Patl1_05367</name>
</gene>
<protein>
    <submittedName>
        <fullName evidence="1">Uncharacterized protein</fullName>
    </submittedName>
</protein>
<dbReference type="Proteomes" id="UP001164250">
    <property type="component" value="Chromosome 3"/>
</dbReference>